<accession>A0ABY8GEY1</accession>
<dbReference type="InterPro" id="IPR051251">
    <property type="entry name" value="STK_FNIP-Repeat"/>
</dbReference>
<dbReference type="RefSeq" id="WP_252860719.1">
    <property type="nucleotide sequence ID" value="NZ_CP113159.1"/>
</dbReference>
<dbReference type="Gene3D" id="3.80.10.10">
    <property type="entry name" value="Ribonuclease Inhibitor"/>
    <property type="match status" value="1"/>
</dbReference>
<proteinExistence type="predicted"/>
<evidence type="ECO:0000313" key="2">
    <source>
        <dbReference type="Proteomes" id="UP001222680"/>
    </source>
</evidence>
<organism evidence="1 2">
    <name type="scientific">Edwardsiella ictaluri</name>
    <dbReference type="NCBI Taxonomy" id="67780"/>
    <lineage>
        <taxon>Bacteria</taxon>
        <taxon>Pseudomonadati</taxon>
        <taxon>Pseudomonadota</taxon>
        <taxon>Gammaproteobacteria</taxon>
        <taxon>Enterobacterales</taxon>
        <taxon>Hafniaceae</taxon>
        <taxon>Edwardsiella</taxon>
    </lineage>
</organism>
<evidence type="ECO:0000313" key="1">
    <source>
        <dbReference type="EMBL" id="WFN95933.1"/>
    </source>
</evidence>
<name>A0ABY8GEY1_EDWIC</name>
<keyword evidence="2" id="KW-1185">Reference proteome</keyword>
<dbReference type="PANTHER" id="PTHR32134:SF92">
    <property type="entry name" value="FNIP REPEAT-CONTAINING PROTEIN"/>
    <property type="match status" value="1"/>
</dbReference>
<sequence>MIAEMIKEAYETGILSITSENITSIPIFPDGISELNITSCERLKTFPPLPDGLKRLVISQCPNLGLSSFPPQLESLSIDMTPYEGENKIIPEIPNSLLDFAACNGSYLPQLPAQLASLSVLDFSDIRCDSLPNNLKTLEVYSSPFLPLINILPDGLQELKIGNVISPPDTSIDSMLPKSLERLSIECCENIRLPTTLPVGLQHISLNSSAPRVWNIKPSEMPKNIDIYTECVKFNTECLAREDITFLHKHTDEAKSFKLGDVVYGLSCERPRVTSLIDSTLNKSKNDIVIQNTLTNAVWDRRNISQFKSDAAIAQELNDIERGISFKEFLANHPRYNVTSQQFSTLPKDELWMKTSKAGIEFQTQLRERQVIFILDSLIYSISDIASKTGEYGNAITAHELRWIYRHRDDEKVKSNVKFFLNGKSISHAEVFSLAGWEHYHPKNAIK</sequence>
<dbReference type="PANTHER" id="PTHR32134">
    <property type="entry name" value="FNIP REPEAT-CONTAINING PROTEIN"/>
    <property type="match status" value="1"/>
</dbReference>
<protein>
    <submittedName>
        <fullName evidence="1">Type III secretion system protein</fullName>
    </submittedName>
</protein>
<dbReference type="Proteomes" id="UP001222680">
    <property type="component" value="Chromosome"/>
</dbReference>
<dbReference type="InterPro" id="IPR032675">
    <property type="entry name" value="LRR_dom_sf"/>
</dbReference>
<dbReference type="EMBL" id="CP092014">
    <property type="protein sequence ID" value="WFN95933.1"/>
    <property type="molecule type" value="Genomic_DNA"/>
</dbReference>
<gene>
    <name evidence="1" type="ORF">MAY91_13975</name>
</gene>
<reference evidence="1 2" key="1">
    <citation type="submission" date="2022-02" db="EMBL/GenBank/DDBJ databases">
        <title>Phenotypic, genotypic and serological characterization of Edwardsiella ictaluri from catfish and ornamental fish species.</title>
        <authorList>
            <person name="Rose D."/>
            <person name="Tekedar H.C."/>
            <person name="Waldbieser G.C."/>
            <person name="Aarattuthodi S."/>
            <person name="Griffin M.J."/>
        </authorList>
    </citation>
    <scope>NUCLEOTIDE SEQUENCE [LARGE SCALE GENOMIC DNA]</scope>
    <source>
        <strain evidence="1 2">13 TAL-140 K3</strain>
    </source>
</reference>
<dbReference type="SUPFAM" id="SSF52058">
    <property type="entry name" value="L domain-like"/>
    <property type="match status" value="1"/>
</dbReference>